<gene>
    <name evidence="1" type="ORF">AFUS01_LOCUS11050</name>
</gene>
<protein>
    <submittedName>
        <fullName evidence="1">Uncharacterized protein</fullName>
    </submittedName>
</protein>
<evidence type="ECO:0000313" key="2">
    <source>
        <dbReference type="Proteomes" id="UP000708208"/>
    </source>
</evidence>
<dbReference type="OrthoDB" id="10628761at2759"/>
<name>A0A8J2NVG8_9HEXA</name>
<reference evidence="1" key="1">
    <citation type="submission" date="2021-06" db="EMBL/GenBank/DDBJ databases">
        <authorList>
            <person name="Hodson N. C."/>
            <person name="Mongue J. A."/>
            <person name="Jaron S. K."/>
        </authorList>
    </citation>
    <scope>NUCLEOTIDE SEQUENCE</scope>
</reference>
<evidence type="ECO:0000313" key="1">
    <source>
        <dbReference type="EMBL" id="CAG7721863.1"/>
    </source>
</evidence>
<keyword evidence="2" id="KW-1185">Reference proteome</keyword>
<proteinExistence type="predicted"/>
<sequence length="210" mass="22967">MCDFAPSIGTLCHFAPKNGNQDHFAPNIKNLDQFAPNTENLDHFAPNIGNQDQVAPNIGNLDHFAPIIENLDHFAPNIKNLDHFAPNIGNLDHFAPNFGNLDENPPTPIVFIHLSPIISGQNSPKKKTFPSIKTLSGLEFRPSTTSLPNGAPFPQPCKQALNASALSALAKCYHIINTIYQSQHEGLQAASPPTGLFPQWEKSCMKLVSR</sequence>
<dbReference type="AlphaFoldDB" id="A0A8J2NVG8"/>
<accession>A0A8J2NVG8</accession>
<dbReference type="EMBL" id="CAJVCH010083760">
    <property type="protein sequence ID" value="CAG7721863.1"/>
    <property type="molecule type" value="Genomic_DNA"/>
</dbReference>
<comment type="caution">
    <text evidence="1">The sequence shown here is derived from an EMBL/GenBank/DDBJ whole genome shotgun (WGS) entry which is preliminary data.</text>
</comment>
<organism evidence="1 2">
    <name type="scientific">Allacma fusca</name>
    <dbReference type="NCBI Taxonomy" id="39272"/>
    <lineage>
        <taxon>Eukaryota</taxon>
        <taxon>Metazoa</taxon>
        <taxon>Ecdysozoa</taxon>
        <taxon>Arthropoda</taxon>
        <taxon>Hexapoda</taxon>
        <taxon>Collembola</taxon>
        <taxon>Symphypleona</taxon>
        <taxon>Sminthuridae</taxon>
        <taxon>Allacma</taxon>
    </lineage>
</organism>
<dbReference type="Proteomes" id="UP000708208">
    <property type="component" value="Unassembled WGS sequence"/>
</dbReference>